<dbReference type="PANTHER" id="PTHR11360">
    <property type="entry name" value="MONOCARBOXYLATE TRANSPORTER"/>
    <property type="match status" value="1"/>
</dbReference>
<name>A0A9P4JA65_9PEZI</name>
<dbReference type="OrthoDB" id="6509908at2759"/>
<feature type="transmembrane region" description="Helical" evidence="3">
    <location>
        <begin position="165"/>
        <end position="184"/>
    </location>
</feature>
<comment type="similarity">
    <text evidence="2">Belongs to the major facilitator superfamily. Monocarboxylate porter (TC 2.A.1.13) family.</text>
</comment>
<feature type="transmembrane region" description="Helical" evidence="3">
    <location>
        <begin position="296"/>
        <end position="317"/>
    </location>
</feature>
<dbReference type="GO" id="GO:0016020">
    <property type="term" value="C:membrane"/>
    <property type="evidence" value="ECO:0007669"/>
    <property type="project" value="UniProtKB-SubCell"/>
</dbReference>
<feature type="transmembrane region" description="Helical" evidence="3">
    <location>
        <begin position="323"/>
        <end position="350"/>
    </location>
</feature>
<feature type="transmembrane region" description="Helical" evidence="3">
    <location>
        <begin position="132"/>
        <end position="153"/>
    </location>
</feature>
<dbReference type="EMBL" id="ML996081">
    <property type="protein sequence ID" value="KAF2157876.1"/>
    <property type="molecule type" value="Genomic_DNA"/>
</dbReference>
<feature type="transmembrane region" description="Helical" evidence="3">
    <location>
        <begin position="362"/>
        <end position="380"/>
    </location>
</feature>
<dbReference type="InterPro" id="IPR036259">
    <property type="entry name" value="MFS_trans_sf"/>
</dbReference>
<dbReference type="PANTHER" id="PTHR11360:SF234">
    <property type="entry name" value="MFS-TYPE TRANSPORTER DBAD-RELATED"/>
    <property type="match status" value="1"/>
</dbReference>
<proteinExistence type="inferred from homology"/>
<comment type="subcellular location">
    <subcellularLocation>
        <location evidence="1">Membrane</location>
        <topology evidence="1">Multi-pass membrane protein</topology>
    </subcellularLocation>
</comment>
<feature type="transmembrane region" description="Helical" evidence="3">
    <location>
        <begin position="67"/>
        <end position="86"/>
    </location>
</feature>
<keyword evidence="3" id="KW-0812">Transmembrane</keyword>
<organism evidence="4 5">
    <name type="scientific">Myriangium duriaei CBS 260.36</name>
    <dbReference type="NCBI Taxonomy" id="1168546"/>
    <lineage>
        <taxon>Eukaryota</taxon>
        <taxon>Fungi</taxon>
        <taxon>Dikarya</taxon>
        <taxon>Ascomycota</taxon>
        <taxon>Pezizomycotina</taxon>
        <taxon>Dothideomycetes</taxon>
        <taxon>Dothideomycetidae</taxon>
        <taxon>Myriangiales</taxon>
        <taxon>Myriangiaceae</taxon>
        <taxon>Myriangium</taxon>
    </lineage>
</organism>
<evidence type="ECO:0000256" key="1">
    <source>
        <dbReference type="ARBA" id="ARBA00004141"/>
    </source>
</evidence>
<keyword evidence="5" id="KW-1185">Reference proteome</keyword>
<evidence type="ECO:0000256" key="3">
    <source>
        <dbReference type="SAM" id="Phobius"/>
    </source>
</evidence>
<keyword evidence="3" id="KW-0472">Membrane</keyword>
<evidence type="ECO:0000313" key="4">
    <source>
        <dbReference type="EMBL" id="KAF2157876.1"/>
    </source>
</evidence>
<dbReference type="GO" id="GO:0022857">
    <property type="term" value="F:transmembrane transporter activity"/>
    <property type="evidence" value="ECO:0007669"/>
    <property type="project" value="InterPro"/>
</dbReference>
<dbReference type="Gene3D" id="1.20.1250.20">
    <property type="entry name" value="MFS general substrate transporter like domains"/>
    <property type="match status" value="2"/>
</dbReference>
<dbReference type="Pfam" id="PF07690">
    <property type="entry name" value="MFS_1"/>
    <property type="match status" value="1"/>
</dbReference>
<sequence>MVGCFFLMFNSWGLVNAYGTFLSYYREKLFSGSALYLFNLIGSTQSFVVLFLSFVVGRLLDAGHTRYLTIAGTVLTTLGCFLISVVNGKGGPGEGAYSLTWLVQGLVLGLGMACFFVTSSQVVGTHFRARKGFAIGCVASGASAAGLIYPVMLRYLIEIYGFNNAVRFVTLLCFLLNLVAVGLARPHPTFPIRRPDSWKSWNAWVDPSAGRNMPFILFTAAIAMMFFGFYGIFFNLEEWAAHRGVGFKGANPPPCPLDGTNCIKPLKTYWLLAMMNGASSIGRLSSSYLCDRFGALNVHASVTLVASCLCIFLWPFANTVPSAIAFVLLFGAFSGSVIGLPPASMAAILGPSREAQAKLGHWTGMMYTVAAPFALTGPFIEGWFIKRYNYNYLTIQMFSGGCLMTAALLMVAARLMSCPKRRDSVVSTIYRVKSVSKDSVMELARYGRWESR</sequence>
<accession>A0A9P4JA65</accession>
<dbReference type="AlphaFoldDB" id="A0A9P4JA65"/>
<keyword evidence="3" id="KW-1133">Transmembrane helix</keyword>
<feature type="transmembrane region" description="Helical" evidence="3">
    <location>
        <begin position="392"/>
        <end position="413"/>
    </location>
</feature>
<comment type="caution">
    <text evidence="4">The sequence shown here is derived from an EMBL/GenBank/DDBJ whole genome shotgun (WGS) entry which is preliminary data.</text>
</comment>
<protein>
    <submittedName>
        <fullName evidence="4">MFS general substrate transporter</fullName>
    </submittedName>
</protein>
<reference evidence="4" key="1">
    <citation type="journal article" date="2020" name="Stud. Mycol.">
        <title>101 Dothideomycetes genomes: a test case for predicting lifestyles and emergence of pathogens.</title>
        <authorList>
            <person name="Haridas S."/>
            <person name="Albert R."/>
            <person name="Binder M."/>
            <person name="Bloem J."/>
            <person name="Labutti K."/>
            <person name="Salamov A."/>
            <person name="Andreopoulos B."/>
            <person name="Baker S."/>
            <person name="Barry K."/>
            <person name="Bills G."/>
            <person name="Bluhm B."/>
            <person name="Cannon C."/>
            <person name="Castanera R."/>
            <person name="Culley D."/>
            <person name="Daum C."/>
            <person name="Ezra D."/>
            <person name="Gonzalez J."/>
            <person name="Henrissat B."/>
            <person name="Kuo A."/>
            <person name="Liang C."/>
            <person name="Lipzen A."/>
            <person name="Lutzoni F."/>
            <person name="Magnuson J."/>
            <person name="Mondo S."/>
            <person name="Nolan M."/>
            <person name="Ohm R."/>
            <person name="Pangilinan J."/>
            <person name="Park H.-J."/>
            <person name="Ramirez L."/>
            <person name="Alfaro M."/>
            <person name="Sun H."/>
            <person name="Tritt A."/>
            <person name="Yoshinaga Y."/>
            <person name="Zwiers L.-H."/>
            <person name="Turgeon B."/>
            <person name="Goodwin S."/>
            <person name="Spatafora J."/>
            <person name="Crous P."/>
            <person name="Grigoriev I."/>
        </authorList>
    </citation>
    <scope>NUCLEOTIDE SEQUENCE</scope>
    <source>
        <strain evidence="4">CBS 260.36</strain>
    </source>
</reference>
<dbReference type="InterPro" id="IPR050327">
    <property type="entry name" value="Proton-linked_MCT"/>
</dbReference>
<feature type="transmembrane region" description="Helical" evidence="3">
    <location>
        <begin position="33"/>
        <end position="55"/>
    </location>
</feature>
<dbReference type="SUPFAM" id="SSF103473">
    <property type="entry name" value="MFS general substrate transporter"/>
    <property type="match status" value="1"/>
</dbReference>
<dbReference type="InterPro" id="IPR011701">
    <property type="entry name" value="MFS"/>
</dbReference>
<evidence type="ECO:0000256" key="2">
    <source>
        <dbReference type="ARBA" id="ARBA00006727"/>
    </source>
</evidence>
<dbReference type="Proteomes" id="UP000799439">
    <property type="component" value="Unassembled WGS sequence"/>
</dbReference>
<gene>
    <name evidence="4" type="ORF">K461DRAFT_236337</name>
</gene>
<feature type="transmembrane region" description="Helical" evidence="3">
    <location>
        <begin position="215"/>
        <end position="233"/>
    </location>
</feature>
<feature type="transmembrane region" description="Helical" evidence="3">
    <location>
        <begin position="98"/>
        <end position="120"/>
    </location>
</feature>
<evidence type="ECO:0000313" key="5">
    <source>
        <dbReference type="Proteomes" id="UP000799439"/>
    </source>
</evidence>